<feature type="chain" id="PRO_5047103715" evidence="3">
    <location>
        <begin position="28"/>
        <end position="219"/>
    </location>
</feature>
<reference evidence="5 6" key="1">
    <citation type="submission" date="2024-04" db="EMBL/GenBank/DDBJ databases">
        <title>WGS of bacteria from Torrens River.</title>
        <authorList>
            <person name="Wyrsch E.R."/>
            <person name="Drigo B."/>
        </authorList>
    </citation>
    <scope>NUCLEOTIDE SEQUENCE [LARGE SCALE GENOMIC DNA]</scope>
    <source>
        <strain evidence="5 6">TWI391</strain>
    </source>
</reference>
<dbReference type="RefSeq" id="WP_346581999.1">
    <property type="nucleotide sequence ID" value="NZ_JBDJNQ010000009.1"/>
</dbReference>
<dbReference type="Proteomes" id="UP001409291">
    <property type="component" value="Unassembled WGS sequence"/>
</dbReference>
<comment type="caution">
    <text evidence="5">The sequence shown here is derived from an EMBL/GenBank/DDBJ whole genome shotgun (WGS) entry which is preliminary data.</text>
</comment>
<keyword evidence="6" id="KW-1185">Reference proteome</keyword>
<accession>A0ABV0C0U2</accession>
<sequence>MLSKYKHTLLGCASIALFMGMVGCASSSQNKELPILGEKEIISTSKDGITQSDTSYHRIPQFRFVDQDSNWISNEDLKGKIYLADFFFTRCPTICPIMSKHMLEVAKHFQNEPRFAILSHTIDPDHDTPSVLKTYAQKLGAPDLWKFVNGPKSTVYDIAGSAGYFSFATESPDAPGGFDHSGVFTLVDGKGHIRGVYSGIEMDSVKVAIQDIQQLLDQR</sequence>
<name>A0ABV0C0U2_9SPHI</name>
<organism evidence="5 6">
    <name type="scientific">Sphingobacterium kitahiroshimense</name>
    <dbReference type="NCBI Taxonomy" id="470446"/>
    <lineage>
        <taxon>Bacteria</taxon>
        <taxon>Pseudomonadati</taxon>
        <taxon>Bacteroidota</taxon>
        <taxon>Sphingobacteriia</taxon>
        <taxon>Sphingobacteriales</taxon>
        <taxon>Sphingobacteriaceae</taxon>
        <taxon>Sphingobacterium</taxon>
    </lineage>
</organism>
<evidence type="ECO:0000313" key="5">
    <source>
        <dbReference type="EMBL" id="MEN5379237.1"/>
    </source>
</evidence>
<dbReference type="PANTHER" id="PTHR12151">
    <property type="entry name" value="ELECTRON TRANSPORT PROTIN SCO1/SENC FAMILY MEMBER"/>
    <property type="match status" value="1"/>
</dbReference>
<feature type="domain" description="Thioredoxin" evidence="4">
    <location>
        <begin position="53"/>
        <end position="217"/>
    </location>
</feature>
<evidence type="ECO:0000256" key="2">
    <source>
        <dbReference type="ARBA" id="ARBA00023008"/>
    </source>
</evidence>
<protein>
    <submittedName>
        <fullName evidence="5">SCO family protein</fullName>
    </submittedName>
</protein>
<proteinExistence type="inferred from homology"/>
<dbReference type="InterPro" id="IPR003782">
    <property type="entry name" value="SCO1/SenC"/>
</dbReference>
<dbReference type="PROSITE" id="PS51257">
    <property type="entry name" value="PROKAR_LIPOPROTEIN"/>
    <property type="match status" value="1"/>
</dbReference>
<comment type="similarity">
    <text evidence="1">Belongs to the SCO1/2 family.</text>
</comment>
<evidence type="ECO:0000259" key="4">
    <source>
        <dbReference type="PROSITE" id="PS51352"/>
    </source>
</evidence>
<dbReference type="CDD" id="cd02968">
    <property type="entry name" value="SCO"/>
    <property type="match status" value="1"/>
</dbReference>
<dbReference type="Gene3D" id="3.40.30.10">
    <property type="entry name" value="Glutaredoxin"/>
    <property type="match status" value="1"/>
</dbReference>
<dbReference type="SUPFAM" id="SSF52833">
    <property type="entry name" value="Thioredoxin-like"/>
    <property type="match status" value="1"/>
</dbReference>
<feature type="signal peptide" evidence="3">
    <location>
        <begin position="1"/>
        <end position="27"/>
    </location>
</feature>
<dbReference type="InterPro" id="IPR036249">
    <property type="entry name" value="Thioredoxin-like_sf"/>
</dbReference>
<evidence type="ECO:0000313" key="6">
    <source>
        <dbReference type="Proteomes" id="UP001409291"/>
    </source>
</evidence>
<dbReference type="PANTHER" id="PTHR12151:SF25">
    <property type="entry name" value="LINALOOL DEHYDRATASE_ISOMERASE DOMAIN-CONTAINING PROTEIN"/>
    <property type="match status" value="1"/>
</dbReference>
<dbReference type="PROSITE" id="PS51352">
    <property type="entry name" value="THIOREDOXIN_2"/>
    <property type="match status" value="1"/>
</dbReference>
<dbReference type="Pfam" id="PF02630">
    <property type="entry name" value="SCO1-SenC"/>
    <property type="match status" value="1"/>
</dbReference>
<gene>
    <name evidence="5" type="ORF">ABE541_18375</name>
</gene>
<dbReference type="EMBL" id="JBDJNQ010000009">
    <property type="protein sequence ID" value="MEN5379237.1"/>
    <property type="molecule type" value="Genomic_DNA"/>
</dbReference>
<keyword evidence="2" id="KW-0186">Copper</keyword>
<evidence type="ECO:0000256" key="3">
    <source>
        <dbReference type="SAM" id="SignalP"/>
    </source>
</evidence>
<dbReference type="InterPro" id="IPR013766">
    <property type="entry name" value="Thioredoxin_domain"/>
</dbReference>
<evidence type="ECO:0000256" key="1">
    <source>
        <dbReference type="ARBA" id="ARBA00010996"/>
    </source>
</evidence>
<keyword evidence="3" id="KW-0732">Signal</keyword>